<evidence type="ECO:0000256" key="8">
    <source>
        <dbReference type="PIRSR" id="PIRSR602081-1"/>
    </source>
</evidence>
<keyword evidence="4 8" id="KW-0285">Flavoprotein</keyword>
<dbReference type="InterPro" id="IPR005101">
    <property type="entry name" value="Cryptochr/Photolyase_FAD-bd"/>
</dbReference>
<reference evidence="11" key="1">
    <citation type="submission" date="2022-05" db="EMBL/GenBank/DDBJ databases">
        <authorList>
            <person name="Pankratov T."/>
        </authorList>
    </citation>
    <scope>NUCLEOTIDE SEQUENCE</scope>
    <source>
        <strain evidence="11">BP6-180914</strain>
    </source>
</reference>
<dbReference type="PROSITE" id="PS00394">
    <property type="entry name" value="DNA_PHOTOLYASES_1_1"/>
    <property type="match status" value="1"/>
</dbReference>
<dbReference type="GO" id="GO:0071949">
    <property type="term" value="F:FAD binding"/>
    <property type="evidence" value="ECO:0007669"/>
    <property type="project" value="TreeGrafter"/>
</dbReference>
<evidence type="ECO:0000313" key="12">
    <source>
        <dbReference type="Proteomes" id="UP001165667"/>
    </source>
</evidence>
<evidence type="ECO:0000256" key="7">
    <source>
        <dbReference type="ARBA" id="ARBA00033999"/>
    </source>
</evidence>
<comment type="similarity">
    <text evidence="9">Belongs to the DNA photolyase family.</text>
</comment>
<feature type="binding site" evidence="8">
    <location>
        <position position="275"/>
    </location>
    <ligand>
        <name>FAD</name>
        <dbReference type="ChEBI" id="CHEBI:57692"/>
    </ligand>
</feature>
<evidence type="ECO:0000313" key="11">
    <source>
        <dbReference type="EMBL" id="MCW6507928.1"/>
    </source>
</evidence>
<dbReference type="PROSITE" id="PS51645">
    <property type="entry name" value="PHR_CRY_ALPHA_BETA"/>
    <property type="match status" value="1"/>
</dbReference>
<evidence type="ECO:0000256" key="6">
    <source>
        <dbReference type="ARBA" id="ARBA00022991"/>
    </source>
</evidence>
<evidence type="ECO:0000256" key="1">
    <source>
        <dbReference type="ARBA" id="ARBA00001932"/>
    </source>
</evidence>
<dbReference type="Gene3D" id="1.10.579.10">
    <property type="entry name" value="DNA Cyclobutane Dipyrimidine Photolyase, subunit A, domain 3"/>
    <property type="match status" value="1"/>
</dbReference>
<dbReference type="PROSITE" id="PS00691">
    <property type="entry name" value="DNA_PHOTOLYASES_1_2"/>
    <property type="match status" value="1"/>
</dbReference>
<dbReference type="SUPFAM" id="SSF48173">
    <property type="entry name" value="Cryptochrome/photolyase FAD-binding domain"/>
    <property type="match status" value="1"/>
</dbReference>
<evidence type="ECO:0000256" key="9">
    <source>
        <dbReference type="RuleBase" id="RU004182"/>
    </source>
</evidence>
<feature type="binding site" evidence="8">
    <location>
        <begin position="376"/>
        <end position="378"/>
    </location>
    <ligand>
        <name>FAD</name>
        <dbReference type="ChEBI" id="CHEBI:57692"/>
    </ligand>
</feature>
<dbReference type="InterPro" id="IPR036134">
    <property type="entry name" value="Crypto/Photolyase_FAD-like_sf"/>
</dbReference>
<comment type="catalytic activity">
    <reaction evidence="7">
        <text>cyclobutadipyrimidine (in DNA) = 2 pyrimidine residues (in DNA).</text>
        <dbReference type="EC" id="4.1.99.3"/>
    </reaction>
</comment>
<dbReference type="InterPro" id="IPR036155">
    <property type="entry name" value="Crypto/Photolyase_N_sf"/>
</dbReference>
<feature type="binding site" evidence="8">
    <location>
        <begin position="243"/>
        <end position="247"/>
    </location>
    <ligand>
        <name>FAD</name>
        <dbReference type="ChEBI" id="CHEBI:57692"/>
    </ligand>
</feature>
<feature type="binding site" evidence="8">
    <location>
        <position position="231"/>
    </location>
    <ligand>
        <name>FAD</name>
        <dbReference type="ChEBI" id="CHEBI:57692"/>
    </ligand>
</feature>
<organism evidence="11 12">
    <name type="scientific">Lichenifustis flavocetrariae</name>
    <dbReference type="NCBI Taxonomy" id="2949735"/>
    <lineage>
        <taxon>Bacteria</taxon>
        <taxon>Pseudomonadati</taxon>
        <taxon>Pseudomonadota</taxon>
        <taxon>Alphaproteobacteria</taxon>
        <taxon>Hyphomicrobiales</taxon>
        <taxon>Lichenihabitantaceae</taxon>
        <taxon>Lichenifustis</taxon>
    </lineage>
</organism>
<dbReference type="Pfam" id="PF00875">
    <property type="entry name" value="DNA_photolyase"/>
    <property type="match status" value="1"/>
</dbReference>
<evidence type="ECO:0000256" key="3">
    <source>
        <dbReference type="ARBA" id="ARBA00014046"/>
    </source>
</evidence>
<dbReference type="AlphaFoldDB" id="A0AA41YZU1"/>
<name>A0AA41YZU1_9HYPH</name>
<dbReference type="InterPro" id="IPR002081">
    <property type="entry name" value="Cryptochrome/DNA_photolyase_1"/>
</dbReference>
<dbReference type="InterPro" id="IPR014729">
    <property type="entry name" value="Rossmann-like_a/b/a_fold"/>
</dbReference>
<dbReference type="GO" id="GO:0003677">
    <property type="term" value="F:DNA binding"/>
    <property type="evidence" value="ECO:0007669"/>
    <property type="project" value="TreeGrafter"/>
</dbReference>
<dbReference type="Gene3D" id="3.40.50.620">
    <property type="entry name" value="HUPs"/>
    <property type="match status" value="1"/>
</dbReference>
<evidence type="ECO:0000256" key="2">
    <source>
        <dbReference type="ARBA" id="ARBA00013149"/>
    </source>
</evidence>
<comment type="cofactor">
    <cofactor evidence="1">
        <name>(6R)-5,10-methylene-5,6,7,8-tetrahydrofolate</name>
        <dbReference type="ChEBI" id="CHEBI:15636"/>
    </cofactor>
</comment>
<dbReference type="PANTHER" id="PTHR11455:SF9">
    <property type="entry name" value="CRYPTOCHROME CIRCADIAN CLOCK 5 ISOFORM X1"/>
    <property type="match status" value="1"/>
</dbReference>
<keyword evidence="12" id="KW-1185">Reference proteome</keyword>
<proteinExistence type="inferred from homology"/>
<comment type="caution">
    <text evidence="11">The sequence shown here is derived from an EMBL/GenBank/DDBJ whole genome shotgun (WGS) entry which is preliminary data.</text>
</comment>
<dbReference type="InterPro" id="IPR018394">
    <property type="entry name" value="DNA_photolyase_1_CS_C"/>
</dbReference>
<dbReference type="GO" id="GO:0003904">
    <property type="term" value="F:deoxyribodipyrimidine photo-lyase activity"/>
    <property type="evidence" value="ECO:0007669"/>
    <property type="project" value="UniProtKB-EC"/>
</dbReference>
<feature type="domain" description="Photolyase/cryptochrome alpha/beta" evidence="10">
    <location>
        <begin position="6"/>
        <end position="134"/>
    </location>
</feature>
<evidence type="ECO:0000256" key="5">
    <source>
        <dbReference type="ARBA" id="ARBA00022827"/>
    </source>
</evidence>
<sequence>MTTRSKPTIVWFRDDLRLTDQPALHAAVTSGRPVLCIYIFDQVSEGVRPLGAASRWWLHHSLASLDDKLRTIGGRLFLFQGATEAVVAALLRTGIEGLMFNRRYQQAERRIDDAVVDLCRREGVAVEDFVGSVLHEPWEVIPKTGGFYKVFTPYWRAAVAHGPTLPPMGVPGPMAKSAPGPRVEGGPVALEELGLLPEISWDGGLCDTWEPGQDGAQRALDLFLREKVESYATDRDRLGVAGSSRLSPHLRFGEISPREVIAALERRAGSSAEKFAAELGWRDFNTALLFHVPDLSTAPFHKSYARFPFTKLTPAALAAWQHGRTGYPVVDAGMRQLWQIGTMHNRVRMITASFLVKHLLADWRIGERWFWDTLCDADPANNPLNWQWIAGCGNDPVPYFRIFNPVLQGEKFDPDGAYVRRYVPELADLPDRWIHKPWEAPSDVLVKVNVVLGKTYPAPMVDHAKARVRALDALRRHRETLDRDQA</sequence>
<dbReference type="Gene3D" id="1.25.40.80">
    <property type="match status" value="1"/>
</dbReference>
<comment type="cofactor">
    <cofactor evidence="8">
        <name>FAD</name>
        <dbReference type="ChEBI" id="CHEBI:57692"/>
    </cofactor>
    <text evidence="8">Binds 1 FAD per subunit.</text>
</comment>
<dbReference type="EMBL" id="JAMOIM010000004">
    <property type="protein sequence ID" value="MCW6507928.1"/>
    <property type="molecule type" value="Genomic_DNA"/>
</dbReference>
<dbReference type="Proteomes" id="UP001165667">
    <property type="component" value="Unassembled WGS sequence"/>
</dbReference>
<keyword evidence="5 8" id="KW-0274">FAD</keyword>
<dbReference type="FunFam" id="1.10.579.10:FF:000003">
    <property type="entry name" value="Deoxyribodipyrimidine photo-lyase"/>
    <property type="match status" value="1"/>
</dbReference>
<dbReference type="SUPFAM" id="SSF52425">
    <property type="entry name" value="Cryptochrome/photolyase, N-terminal domain"/>
    <property type="match status" value="1"/>
</dbReference>
<dbReference type="EC" id="4.1.99.3" evidence="2"/>
<dbReference type="RefSeq" id="WP_282584296.1">
    <property type="nucleotide sequence ID" value="NZ_JAMOIM010000004.1"/>
</dbReference>
<evidence type="ECO:0000256" key="4">
    <source>
        <dbReference type="ARBA" id="ARBA00022630"/>
    </source>
</evidence>
<dbReference type="Pfam" id="PF03441">
    <property type="entry name" value="FAD_binding_7"/>
    <property type="match status" value="1"/>
</dbReference>
<accession>A0AA41YZU1</accession>
<dbReference type="PRINTS" id="PR00147">
    <property type="entry name" value="DNAPHOTLYASE"/>
</dbReference>
<keyword evidence="6 9" id="KW-0157">Chromophore</keyword>
<dbReference type="PANTHER" id="PTHR11455">
    <property type="entry name" value="CRYPTOCHROME"/>
    <property type="match status" value="1"/>
</dbReference>
<gene>
    <name evidence="11" type="ORF">M8523_07830</name>
</gene>
<evidence type="ECO:0000259" key="10">
    <source>
        <dbReference type="PROSITE" id="PS51645"/>
    </source>
</evidence>
<dbReference type="GO" id="GO:0000719">
    <property type="term" value="P:photoreactive repair"/>
    <property type="evidence" value="ECO:0007669"/>
    <property type="project" value="UniProtKB-ARBA"/>
</dbReference>
<protein>
    <recommendedName>
        <fullName evidence="3">Deoxyribodipyrimidine photo-lyase</fullName>
        <ecNumber evidence="2">4.1.99.3</ecNumber>
    </recommendedName>
</protein>
<dbReference type="InterPro" id="IPR006050">
    <property type="entry name" value="DNA_photolyase_N"/>
</dbReference>